<name>A0A6M0GZH7_9CLOT</name>
<dbReference type="EMBL" id="JAAGPU010000003">
    <property type="protein sequence ID" value="NEU03925.1"/>
    <property type="molecule type" value="Genomic_DNA"/>
</dbReference>
<feature type="transmembrane region" description="Helical" evidence="5">
    <location>
        <begin position="106"/>
        <end position="127"/>
    </location>
</feature>
<keyword evidence="7" id="KW-1185">Reference proteome</keyword>
<evidence type="ECO:0000256" key="4">
    <source>
        <dbReference type="ARBA" id="ARBA00023136"/>
    </source>
</evidence>
<sequence length="434" mass="48789">MSYAKNIASNFITQIMIMGFSFITSLLITRQLGPSGKGDLAYLTLIISTISEYGHLGITYSLPYFYKKSKSSSQDIFNTNILTIIAISLIITMIIIGWKIGGNLNYNWLIIGIMIVTIIGSLFANLFTSYYVADEKIYMANNINLKNNFMKTAVLLILVFTGWLNLVSYLGVQLIFILITIPLLFRNVRAYKLNLSSYDKKLLIEQLKFGGMIYLGNLFVFLNYKLDQFLVRDMLGQVQLGIYSVSVTLAEMLFLIPSSVGTAITGRLYNISDDAHEQRKITTALTVKYVFYVTLIFSIGAILFSPLIIWLYGEEYASSQLPTQILFVGIAFASIGKVSGGYFQSIGKPYIHTVIAFSIFMINFAFNLMLIPKWGINGAAIASTISYTVYGFIYLGMYIFKEKISAKHLLGITEIDKEIKDRVVKSIKARLAKR</sequence>
<evidence type="ECO:0000313" key="7">
    <source>
        <dbReference type="Proteomes" id="UP000481872"/>
    </source>
</evidence>
<dbReference type="InterPro" id="IPR002797">
    <property type="entry name" value="Polysacc_synth"/>
</dbReference>
<feature type="transmembrane region" description="Helical" evidence="5">
    <location>
        <begin position="77"/>
        <end position="100"/>
    </location>
</feature>
<comment type="subcellular location">
    <subcellularLocation>
        <location evidence="1">Membrane</location>
        <topology evidence="1">Multi-pass membrane protein</topology>
    </subcellularLocation>
</comment>
<evidence type="ECO:0000256" key="2">
    <source>
        <dbReference type="ARBA" id="ARBA00022692"/>
    </source>
</evidence>
<dbReference type="Proteomes" id="UP000481872">
    <property type="component" value="Unassembled WGS sequence"/>
</dbReference>
<dbReference type="PANTHER" id="PTHR43424:SF1">
    <property type="entry name" value="LOCUS PUTATIVE PROTEIN 1-RELATED"/>
    <property type="match status" value="1"/>
</dbReference>
<evidence type="ECO:0000313" key="6">
    <source>
        <dbReference type="EMBL" id="NEU03925.1"/>
    </source>
</evidence>
<gene>
    <name evidence="6" type="ORF">G3M99_03440</name>
</gene>
<evidence type="ECO:0000256" key="1">
    <source>
        <dbReference type="ARBA" id="ARBA00004141"/>
    </source>
</evidence>
<feature type="transmembrane region" description="Helical" evidence="5">
    <location>
        <begin position="40"/>
        <end position="65"/>
    </location>
</feature>
<dbReference type="AlphaFoldDB" id="A0A6M0GZH7"/>
<feature type="transmembrane region" description="Helical" evidence="5">
    <location>
        <begin position="325"/>
        <end position="343"/>
    </location>
</feature>
<comment type="caution">
    <text evidence="6">The sequence shown here is derived from an EMBL/GenBank/DDBJ whole genome shotgun (WGS) entry which is preliminary data.</text>
</comment>
<feature type="transmembrane region" description="Helical" evidence="5">
    <location>
        <begin position="376"/>
        <end position="400"/>
    </location>
</feature>
<dbReference type="InterPro" id="IPR052556">
    <property type="entry name" value="PolySynth_Transporter"/>
</dbReference>
<feature type="transmembrane region" description="Helical" evidence="5">
    <location>
        <begin position="289"/>
        <end position="313"/>
    </location>
</feature>
<feature type="transmembrane region" description="Helical" evidence="5">
    <location>
        <begin position="209"/>
        <end position="226"/>
    </location>
</feature>
<evidence type="ECO:0000256" key="3">
    <source>
        <dbReference type="ARBA" id="ARBA00022989"/>
    </source>
</evidence>
<evidence type="ECO:0000256" key="5">
    <source>
        <dbReference type="SAM" id="Phobius"/>
    </source>
</evidence>
<keyword evidence="2 5" id="KW-0812">Transmembrane</keyword>
<keyword evidence="3 5" id="KW-1133">Transmembrane helix</keyword>
<protein>
    <submittedName>
        <fullName evidence="6">Oligosaccharide flippase family protein</fullName>
    </submittedName>
</protein>
<dbReference type="Pfam" id="PF01943">
    <property type="entry name" value="Polysacc_synt"/>
    <property type="match status" value="1"/>
</dbReference>
<keyword evidence="4 5" id="KW-0472">Membrane</keyword>
<proteinExistence type="predicted"/>
<feature type="transmembrane region" description="Helical" evidence="5">
    <location>
        <begin position="7"/>
        <end position="28"/>
    </location>
</feature>
<dbReference type="RefSeq" id="WP_199869209.1">
    <property type="nucleotide sequence ID" value="NZ_JAAGPU010000003.1"/>
</dbReference>
<feature type="transmembrane region" description="Helical" evidence="5">
    <location>
        <begin position="350"/>
        <end position="370"/>
    </location>
</feature>
<reference evidence="6 7" key="1">
    <citation type="submission" date="2020-02" db="EMBL/GenBank/DDBJ databases">
        <title>Genome assembly of a novel Clostridium senegalense strain.</title>
        <authorList>
            <person name="Gupta T.B."/>
            <person name="Jauregui R."/>
            <person name="Maclean P."/>
            <person name="Nawarathana A."/>
            <person name="Brightwell G."/>
        </authorList>
    </citation>
    <scope>NUCLEOTIDE SEQUENCE [LARGE SCALE GENOMIC DNA]</scope>
    <source>
        <strain evidence="6 7">AGRFS4</strain>
    </source>
</reference>
<organism evidence="6 7">
    <name type="scientific">Clostridium senegalense</name>
    <dbReference type="NCBI Taxonomy" id="1465809"/>
    <lineage>
        <taxon>Bacteria</taxon>
        <taxon>Bacillati</taxon>
        <taxon>Bacillota</taxon>
        <taxon>Clostridia</taxon>
        <taxon>Eubacteriales</taxon>
        <taxon>Clostridiaceae</taxon>
        <taxon>Clostridium</taxon>
    </lineage>
</organism>
<dbReference type="GO" id="GO:0016020">
    <property type="term" value="C:membrane"/>
    <property type="evidence" value="ECO:0007669"/>
    <property type="project" value="UniProtKB-SubCell"/>
</dbReference>
<dbReference type="PANTHER" id="PTHR43424">
    <property type="entry name" value="LOCUS PUTATIVE PROTEIN 1-RELATED"/>
    <property type="match status" value="1"/>
</dbReference>
<accession>A0A6M0GZH7</accession>